<name>A0A0F9WNR7_9MICR</name>
<evidence type="ECO:0000313" key="2">
    <source>
        <dbReference type="Proteomes" id="UP000034350"/>
    </source>
</evidence>
<dbReference type="VEuPathDB" id="MicrosporidiaDB:NCER_102020"/>
<dbReference type="AlphaFoldDB" id="A0A0F9WNR7"/>
<dbReference type="Proteomes" id="UP000034350">
    <property type="component" value="Unassembled WGS sequence"/>
</dbReference>
<sequence length="233" mass="27198">MKPSLLKFIGMNYSFLRENNIKPIDNDFIFLFDIDDTLYKASENMKKAELEAFELAYNTFKHKNKNAPNFARFYAESHICVERFHFYFNISPIEAEQARKFDFKKFIKKDKNLKNCLDKIPYRKWCFTNGTRARAETILAELGLLNSFEGVICLDGELSDESCLGKPYDNAYKFVEELLKINDPKKVYFYDDSSNNIAAGLKRGWNSTLIGQDDNLVLILENDLENILNDIDR</sequence>
<dbReference type="VEuPathDB" id="MicrosporidiaDB:G9O61_00g004100"/>
<evidence type="ECO:0000313" key="1">
    <source>
        <dbReference type="EMBL" id="KKO74648.1"/>
    </source>
</evidence>
<dbReference type="RefSeq" id="XP_024330390.1">
    <property type="nucleotide sequence ID" value="XM_024475958.1"/>
</dbReference>
<dbReference type="PANTHER" id="PTHR12725">
    <property type="entry name" value="HALOACID DEHALOGENASE-LIKE HYDROLASE"/>
    <property type="match status" value="1"/>
</dbReference>
<organism evidence="1 2">
    <name type="scientific">Vairimorpha ceranae</name>
    <dbReference type="NCBI Taxonomy" id="40302"/>
    <lineage>
        <taxon>Eukaryota</taxon>
        <taxon>Fungi</taxon>
        <taxon>Fungi incertae sedis</taxon>
        <taxon>Microsporidia</taxon>
        <taxon>Nosematidae</taxon>
        <taxon>Vairimorpha</taxon>
    </lineage>
</organism>
<protein>
    <submittedName>
        <fullName evidence="1">Pyrimidine 5-nucleotidase</fullName>
    </submittedName>
</protein>
<dbReference type="Gene3D" id="3.40.50.1000">
    <property type="entry name" value="HAD superfamily/HAD-like"/>
    <property type="match status" value="1"/>
</dbReference>
<dbReference type="VEuPathDB" id="MicrosporidiaDB:G9O61_00g003990"/>
<dbReference type="SUPFAM" id="SSF56784">
    <property type="entry name" value="HAD-like"/>
    <property type="match status" value="1"/>
</dbReference>
<proteinExistence type="predicted"/>
<dbReference type="InterPro" id="IPR023214">
    <property type="entry name" value="HAD_sf"/>
</dbReference>
<dbReference type="GeneID" id="36320906"/>
<dbReference type="InterPro" id="IPR036412">
    <property type="entry name" value="HAD-like_sf"/>
</dbReference>
<accession>A0A0F9WNR7</accession>
<dbReference type="OrthoDB" id="2194085at2759"/>
<keyword evidence="2" id="KW-1185">Reference proteome</keyword>
<dbReference type="EMBL" id="JPQZ01000053">
    <property type="protein sequence ID" value="KKO74648.1"/>
    <property type="molecule type" value="Genomic_DNA"/>
</dbReference>
<dbReference type="Pfam" id="PF00702">
    <property type="entry name" value="Hydrolase"/>
    <property type="match status" value="1"/>
</dbReference>
<dbReference type="PANTHER" id="PTHR12725:SF117">
    <property type="entry name" value="HALOACID DEHALOGENASE-LIKE HYDROLASE"/>
    <property type="match status" value="1"/>
</dbReference>
<gene>
    <name evidence="1" type="ORF">AAJ76_530009238</name>
</gene>
<reference evidence="1 2" key="1">
    <citation type="journal article" date="2015" name="Environ. Microbiol.">
        <title>Genome analyses suggest the presence of polyploidy and recent human-driven expansions in eight global populations of the honeybee pathogen Nosema ceranae.</title>
        <authorList>
            <person name="Pelin A."/>
            <person name="Selman M."/>
            <person name="Aris-Brosou S."/>
            <person name="Farinelli L."/>
            <person name="Corradi N."/>
        </authorList>
    </citation>
    <scope>NUCLEOTIDE SEQUENCE [LARGE SCALE GENOMIC DNA]</scope>
    <source>
        <strain evidence="1 2">PA08 1199</strain>
    </source>
</reference>
<dbReference type="VEuPathDB" id="MicrosporidiaDB:AAJ76_530009238"/>
<comment type="caution">
    <text evidence="1">The sequence shown here is derived from an EMBL/GenBank/DDBJ whole genome shotgun (WGS) entry which is preliminary data.</text>
</comment>